<dbReference type="Gene3D" id="1.20.58.1040">
    <property type="match status" value="1"/>
</dbReference>
<evidence type="ECO:0000313" key="11">
    <source>
        <dbReference type="EMBL" id="KAF7715365.1"/>
    </source>
</evidence>
<dbReference type="GO" id="GO:0071970">
    <property type="term" value="P:fungal-type cell wall (1-&gt;3)-beta-D-glucan biosynthetic process"/>
    <property type="evidence" value="ECO:0007669"/>
    <property type="project" value="TreeGrafter"/>
</dbReference>
<keyword evidence="9" id="KW-1133">Transmembrane helix</keyword>
<protein>
    <recommendedName>
        <fullName evidence="8">1,3-beta-glucanosyltransferase</fullName>
        <ecNumber evidence="8">2.4.1.-</ecNumber>
    </recommendedName>
</protein>
<organism evidence="11 12">
    <name type="scientific">Penicillium ucsense</name>
    <dbReference type="NCBI Taxonomy" id="2839758"/>
    <lineage>
        <taxon>Eukaryota</taxon>
        <taxon>Fungi</taxon>
        <taxon>Dikarya</taxon>
        <taxon>Ascomycota</taxon>
        <taxon>Pezizomycotina</taxon>
        <taxon>Eurotiomycetes</taxon>
        <taxon>Eurotiomycetidae</taxon>
        <taxon>Eurotiales</taxon>
        <taxon>Aspergillaceae</taxon>
        <taxon>Penicillium</taxon>
    </lineage>
</organism>
<dbReference type="InterPro" id="IPR004886">
    <property type="entry name" value="Glucanosyltransferase"/>
</dbReference>
<feature type="transmembrane region" description="Helical" evidence="9">
    <location>
        <begin position="515"/>
        <end position="536"/>
    </location>
</feature>
<dbReference type="Proteomes" id="UP000631181">
    <property type="component" value="Unassembled WGS sequence"/>
</dbReference>
<evidence type="ECO:0000256" key="5">
    <source>
        <dbReference type="ARBA" id="ARBA00023180"/>
    </source>
</evidence>
<evidence type="ECO:0000256" key="2">
    <source>
        <dbReference type="ARBA" id="ARBA00007528"/>
    </source>
</evidence>
<keyword evidence="8" id="KW-0336">GPI-anchor</keyword>
<dbReference type="InterPro" id="IPR017853">
    <property type="entry name" value="GH"/>
</dbReference>
<dbReference type="OrthoDB" id="421038at2759"/>
<reference evidence="11" key="1">
    <citation type="journal article" date="2020" name="Front. Microbiol.">
        <title>Gene regulatory networks of Penicillium echinulatum 2HH and Penicillium oxalicum 114-2 inferred by a computational biology approach.</title>
        <authorList>
            <person name="Lenz A.R."/>
            <person name="Galan-Vasquez E."/>
            <person name="Balbinot E."/>
            <person name="De Abreu F.P."/>
            <person name="De Oliveira N.S."/>
            <person name="Da Rosa L.O."/>
            <person name="De Avila E Silva S."/>
            <person name="Camassola M."/>
            <person name="Dillon A.J.P."/>
            <person name="Perez-Rueda E."/>
        </authorList>
    </citation>
    <scope>NUCLEOTIDE SEQUENCE</scope>
    <source>
        <strain evidence="11">S1M29</strain>
    </source>
</reference>
<evidence type="ECO:0000256" key="4">
    <source>
        <dbReference type="ARBA" id="ARBA00023157"/>
    </source>
</evidence>
<evidence type="ECO:0000256" key="8">
    <source>
        <dbReference type="RuleBase" id="RU361209"/>
    </source>
</evidence>
<comment type="subcellular location">
    <subcellularLocation>
        <location evidence="1 8">Cell membrane</location>
        <topology evidence="1 8">Lipid-anchor</topology>
        <topology evidence="1 8">GPI-anchor</topology>
    </subcellularLocation>
</comment>
<dbReference type="GO" id="GO:0042124">
    <property type="term" value="F:1,3-beta-glucanosyltransferase activity"/>
    <property type="evidence" value="ECO:0007669"/>
    <property type="project" value="TreeGrafter"/>
</dbReference>
<proteinExistence type="inferred from homology"/>
<keyword evidence="6 8" id="KW-0449">Lipoprotein</keyword>
<dbReference type="Gene3D" id="3.20.20.80">
    <property type="entry name" value="Glycosidases"/>
    <property type="match status" value="1"/>
</dbReference>
<dbReference type="AlphaFoldDB" id="A0A8J8W104"/>
<keyword evidence="5" id="KW-0325">Glycoprotein</keyword>
<keyword evidence="8 9" id="KW-0472">Membrane</keyword>
<feature type="domain" description="X8" evidence="10">
    <location>
        <begin position="382"/>
        <end position="472"/>
    </location>
</feature>
<keyword evidence="3 8" id="KW-0732">Signal</keyword>
<feature type="signal peptide" evidence="8">
    <location>
        <begin position="1"/>
        <end position="18"/>
    </location>
</feature>
<comment type="function">
    <text evidence="7">Splits internally a 1,3-beta-glucan molecule and transfers the newly generated reducing end (the donor) to the non-reducing end of another 1,3-beta-glucan molecule (the acceptor) forming a 1,3-beta linkage, resulting in the elongation of 1,3-beta-glucan chains in the cell wall. Involved in cell wall morphogenesis.</text>
</comment>
<evidence type="ECO:0000259" key="10">
    <source>
        <dbReference type="SMART" id="SM00768"/>
    </source>
</evidence>
<evidence type="ECO:0000256" key="7">
    <source>
        <dbReference type="ARBA" id="ARBA00025026"/>
    </source>
</evidence>
<dbReference type="GO" id="GO:0005886">
    <property type="term" value="C:plasma membrane"/>
    <property type="evidence" value="ECO:0007669"/>
    <property type="project" value="UniProtKB-SubCell"/>
</dbReference>
<feature type="chain" id="PRO_5035339357" description="1,3-beta-glucanosyltransferase" evidence="8">
    <location>
        <begin position="19"/>
        <end position="537"/>
    </location>
</feature>
<evidence type="ECO:0000256" key="3">
    <source>
        <dbReference type="ARBA" id="ARBA00022729"/>
    </source>
</evidence>
<comment type="caution">
    <text evidence="11">The sequence shown here is derived from an EMBL/GenBank/DDBJ whole genome shotgun (WGS) entry which is preliminary data.</text>
</comment>
<dbReference type="PANTHER" id="PTHR31468">
    <property type="entry name" value="1,3-BETA-GLUCANOSYLTRANSFERASE GAS1"/>
    <property type="match status" value="1"/>
</dbReference>
<evidence type="ECO:0000256" key="9">
    <source>
        <dbReference type="SAM" id="Phobius"/>
    </source>
</evidence>
<dbReference type="Pfam" id="PF03198">
    <property type="entry name" value="Glyco_hydro_72"/>
    <property type="match status" value="1"/>
</dbReference>
<keyword evidence="11" id="KW-0328">Glycosyltransferase</keyword>
<dbReference type="GO" id="GO:0031505">
    <property type="term" value="P:fungal-type cell wall organization"/>
    <property type="evidence" value="ECO:0007669"/>
    <property type="project" value="TreeGrafter"/>
</dbReference>
<keyword evidence="9" id="KW-0812">Transmembrane</keyword>
<dbReference type="GO" id="GO:0098552">
    <property type="term" value="C:side of membrane"/>
    <property type="evidence" value="ECO:0007669"/>
    <property type="project" value="UniProtKB-KW"/>
</dbReference>
<dbReference type="InterPro" id="IPR012946">
    <property type="entry name" value="X8"/>
</dbReference>
<dbReference type="FunFam" id="3.20.20.80:FF:000038">
    <property type="entry name" value="1,3-beta-glucanosyltransferase"/>
    <property type="match status" value="1"/>
</dbReference>
<accession>A0A8J8W104</accession>
<dbReference type="EMBL" id="WIWV01000061">
    <property type="protein sequence ID" value="KAF7715365.1"/>
    <property type="molecule type" value="Genomic_DNA"/>
</dbReference>
<keyword evidence="4" id="KW-1015">Disulfide bond</keyword>
<evidence type="ECO:0000256" key="1">
    <source>
        <dbReference type="ARBA" id="ARBA00004609"/>
    </source>
</evidence>
<name>A0A8J8W104_9EURO</name>
<evidence type="ECO:0000256" key="6">
    <source>
        <dbReference type="ARBA" id="ARBA00023288"/>
    </source>
</evidence>
<sequence>MKLTAFAAASLFVPAALASVPNIVIKGSKFFYANNGTEFYLRGVAYQENYAGGGSNGTGLSSTNTGYTDPLADGSACSRDIPYLVKLRTNVIRTYTVDPTKNHDDCMQQLADAGIYVITDLASPDISIQSDSPTWTVDQYDRYTAVVDAFHKYDNVIGFFAGNEVVNQPNQTDAAAFVRAAARDVKSYIKSKGYRTSLSVGYATTDQSNIRTLLSDYLNCGDQSTAIDFFGYNIYEWCGDQTFQTSGYEARTQEYSNYSIPVFFSEYGCNTVQPRKFTDVPALFGSQMNDVWSGGIVYMYFQTDNDYGLVSVKGSSVSALTDFTYYSSEIQKATATGVNSASYSPTNSPRACPTVDGSFLAKSSPLPPTPDKSLCDCVEKTLGCVVSDSVDSKKYGELFGQVCGYGSNICNGIAHNATTGHYGAYGMCGSKVQLSVAFNAYYESQNKDKTACDFKGAAKVQSAQAASGSCKAAVSQAGGAAGTGTGSSGGSSGSAASSTTSGAASHMASPSAVFVSGWFALSSVIVAALAGSLMVVL</sequence>
<dbReference type="SUPFAM" id="SSF51445">
    <property type="entry name" value="(Trans)glycosidases"/>
    <property type="match status" value="1"/>
</dbReference>
<comment type="similarity">
    <text evidence="2 8">Belongs to the glycosyl hydrolase 72 family.</text>
</comment>
<keyword evidence="12" id="KW-1185">Reference proteome</keyword>
<dbReference type="Pfam" id="PF07983">
    <property type="entry name" value="X8"/>
    <property type="match status" value="1"/>
</dbReference>
<dbReference type="EC" id="2.4.1.-" evidence="8"/>
<gene>
    <name evidence="11" type="ORF">PECM_007105</name>
</gene>
<dbReference type="GO" id="GO:0016757">
    <property type="term" value="F:glycosyltransferase activity"/>
    <property type="evidence" value="ECO:0007669"/>
    <property type="project" value="UniProtKB-KW"/>
</dbReference>
<dbReference type="SMART" id="SM00768">
    <property type="entry name" value="X8"/>
    <property type="match status" value="1"/>
</dbReference>
<dbReference type="PANTHER" id="PTHR31468:SF11">
    <property type="entry name" value="1,3-BETA-GLUCANOSYLTRANSFERASE"/>
    <property type="match status" value="1"/>
</dbReference>
<keyword evidence="8 11" id="KW-0808">Transferase</keyword>
<evidence type="ECO:0000313" key="12">
    <source>
        <dbReference type="Proteomes" id="UP000631181"/>
    </source>
</evidence>